<proteinExistence type="inferred from homology"/>
<evidence type="ECO:0000313" key="3">
    <source>
        <dbReference type="Proteomes" id="UP000242084"/>
    </source>
</evidence>
<evidence type="ECO:0000313" key="2">
    <source>
        <dbReference type="EMBL" id="SNV67745.1"/>
    </source>
</evidence>
<reference evidence="2 3" key="1">
    <citation type="submission" date="2017-06" db="EMBL/GenBank/DDBJ databases">
        <authorList>
            <consortium name="Pathogen Informatics"/>
        </authorList>
    </citation>
    <scope>NUCLEOTIDE SEQUENCE [LARGE SCALE GENOMIC DNA]</scope>
    <source>
        <strain evidence="2 3">NCTC13839</strain>
    </source>
</reference>
<name>A0A239Z9G0_9STAP</name>
<sequence>MTSIYFTGYKPFELNIFKDDQTEVKVIKAYIKDIIENEIEEGLEWVIISGQLGFEMWSAEVTIELKEKYPDLKLAVLTPFLNHYNKWNETNQSKYQNIISSADYVNAIHQSEYQGGFQFQQANDFILNNTDKTILFYDDEQEASPKYFKSKLVDFAEKKNYTYNVITFMDLQDFMEFNFTNEKESD</sequence>
<dbReference type="NCBIfam" id="NF010181">
    <property type="entry name" value="PRK13660.1"/>
    <property type="match status" value="1"/>
</dbReference>
<dbReference type="InterPro" id="IPR010697">
    <property type="entry name" value="YspA"/>
</dbReference>
<dbReference type="HAMAP" id="MF_01575">
    <property type="entry name" value="UPF0398"/>
    <property type="match status" value="1"/>
</dbReference>
<accession>A0A239Z9G0</accession>
<dbReference type="SUPFAM" id="SSF102405">
    <property type="entry name" value="MCP/YpsA-like"/>
    <property type="match status" value="1"/>
</dbReference>
<comment type="similarity">
    <text evidence="1">Belongs to the UPF0398 family.</text>
</comment>
<keyword evidence="3" id="KW-1185">Reference proteome</keyword>
<dbReference type="EMBL" id="LT906462">
    <property type="protein sequence ID" value="SNV67745.1"/>
    <property type="molecule type" value="Genomic_DNA"/>
</dbReference>
<dbReference type="Pfam" id="PF06908">
    <property type="entry name" value="YpsA"/>
    <property type="match status" value="1"/>
</dbReference>
<evidence type="ECO:0000256" key="1">
    <source>
        <dbReference type="HAMAP-Rule" id="MF_01575"/>
    </source>
</evidence>
<dbReference type="Gene3D" id="3.40.50.450">
    <property type="match status" value="1"/>
</dbReference>
<dbReference type="AlphaFoldDB" id="A0A239Z9G0"/>
<protein>
    <recommendedName>
        <fullName evidence="1">UPF0398 protein SAMEA4384403_01332</fullName>
    </recommendedName>
</protein>
<dbReference type="PIRSF" id="PIRSF021290">
    <property type="entry name" value="DUF1273"/>
    <property type="match status" value="1"/>
</dbReference>
<dbReference type="OrthoDB" id="2301957at2"/>
<organism evidence="2 3">
    <name type="scientific">Mammaliicoccus stepanovicii</name>
    <dbReference type="NCBI Taxonomy" id="643214"/>
    <lineage>
        <taxon>Bacteria</taxon>
        <taxon>Bacillati</taxon>
        <taxon>Bacillota</taxon>
        <taxon>Bacilli</taxon>
        <taxon>Bacillales</taxon>
        <taxon>Staphylococcaceae</taxon>
        <taxon>Mammaliicoccus</taxon>
    </lineage>
</organism>
<dbReference type="PANTHER" id="PTHR38440">
    <property type="entry name" value="UPF0398 PROTEIN YPSA"/>
    <property type="match status" value="1"/>
</dbReference>
<dbReference type="Proteomes" id="UP000242084">
    <property type="component" value="Chromosome 1"/>
</dbReference>
<dbReference type="KEGG" id="sste:SAMEA4384403_1332"/>
<dbReference type="PANTHER" id="PTHR38440:SF1">
    <property type="entry name" value="UPF0398 PROTEIN SPR0331"/>
    <property type="match status" value="1"/>
</dbReference>
<gene>
    <name evidence="2" type="primary">ypsA</name>
    <name evidence="2" type="ORF">SAMEA4384403_01332</name>
</gene>